<protein>
    <submittedName>
        <fullName evidence="2">Uncharacterized protein</fullName>
    </submittedName>
</protein>
<sequence>MGKHWSPLTLPIKKYISKLFHHAAVFTSCPQRWLRRLVYDNFPQELRSQSRPPAKEWASHPYPGSRSTHPPTHLLPTTASTHHHHHHHTARDQAKTASVSFS</sequence>
<evidence type="ECO:0000313" key="2">
    <source>
        <dbReference type="EMBL" id="MPC71179.1"/>
    </source>
</evidence>
<gene>
    <name evidence="2" type="ORF">E2C01_065451</name>
</gene>
<evidence type="ECO:0000313" key="3">
    <source>
        <dbReference type="Proteomes" id="UP000324222"/>
    </source>
</evidence>
<name>A0A5B7HN66_PORTR</name>
<keyword evidence="3" id="KW-1185">Reference proteome</keyword>
<dbReference type="AlphaFoldDB" id="A0A5B7HN66"/>
<dbReference type="PROSITE" id="PS51257">
    <property type="entry name" value="PROKAR_LIPOPROTEIN"/>
    <property type="match status" value="1"/>
</dbReference>
<feature type="region of interest" description="Disordered" evidence="1">
    <location>
        <begin position="46"/>
        <end position="102"/>
    </location>
</feature>
<dbReference type="EMBL" id="VSRR010032463">
    <property type="protein sequence ID" value="MPC71179.1"/>
    <property type="molecule type" value="Genomic_DNA"/>
</dbReference>
<accession>A0A5B7HN66</accession>
<proteinExistence type="predicted"/>
<feature type="compositionally biased region" description="Low complexity" evidence="1">
    <location>
        <begin position="67"/>
        <end position="80"/>
    </location>
</feature>
<evidence type="ECO:0000256" key="1">
    <source>
        <dbReference type="SAM" id="MobiDB-lite"/>
    </source>
</evidence>
<reference evidence="2 3" key="1">
    <citation type="submission" date="2019-05" db="EMBL/GenBank/DDBJ databases">
        <title>Another draft genome of Portunus trituberculatus and its Hox gene families provides insights of decapod evolution.</title>
        <authorList>
            <person name="Jeong J.-H."/>
            <person name="Song I."/>
            <person name="Kim S."/>
            <person name="Choi T."/>
            <person name="Kim D."/>
            <person name="Ryu S."/>
            <person name="Kim W."/>
        </authorList>
    </citation>
    <scope>NUCLEOTIDE SEQUENCE [LARGE SCALE GENOMIC DNA]</scope>
    <source>
        <tissue evidence="2">Muscle</tissue>
    </source>
</reference>
<comment type="caution">
    <text evidence="2">The sequence shown here is derived from an EMBL/GenBank/DDBJ whole genome shotgun (WGS) entry which is preliminary data.</text>
</comment>
<organism evidence="2 3">
    <name type="scientific">Portunus trituberculatus</name>
    <name type="common">Swimming crab</name>
    <name type="synonym">Neptunus trituberculatus</name>
    <dbReference type="NCBI Taxonomy" id="210409"/>
    <lineage>
        <taxon>Eukaryota</taxon>
        <taxon>Metazoa</taxon>
        <taxon>Ecdysozoa</taxon>
        <taxon>Arthropoda</taxon>
        <taxon>Crustacea</taxon>
        <taxon>Multicrustacea</taxon>
        <taxon>Malacostraca</taxon>
        <taxon>Eumalacostraca</taxon>
        <taxon>Eucarida</taxon>
        <taxon>Decapoda</taxon>
        <taxon>Pleocyemata</taxon>
        <taxon>Brachyura</taxon>
        <taxon>Eubrachyura</taxon>
        <taxon>Portunoidea</taxon>
        <taxon>Portunidae</taxon>
        <taxon>Portuninae</taxon>
        <taxon>Portunus</taxon>
    </lineage>
</organism>
<dbReference type="Proteomes" id="UP000324222">
    <property type="component" value="Unassembled WGS sequence"/>
</dbReference>